<protein>
    <submittedName>
        <fullName evidence="1">Uncharacterized protein</fullName>
    </submittedName>
</protein>
<sequence>MQIFLEYNMIGQQKRPAELAVATQPAKYFRRSDVCVCNDADKVLKEDVDIVTEVSEGLKVEKHGGYAVKGEVMQPFLEGMSPVWRSEAETLLQTKQLLHDEIPLRELQALERMRPTLERQVQCNLQSGSGNVPFHRSHTQWLPSSFNPFQIQASQQTVLLPDFSNQEAQARYDMQGWLPYRKVPIGSDFQALVPVWKPLYMVNTAADEASKGEIDSDDADDDSRWLGLQVWPVESKDTGNEDGIGRGRSEACYCVYPGSIDCIRLHIQEENAKLKLTLGKAFELWGFSDMGESAAQHWTEGEQEQFKALVKSNPASLEKSFWHHLPSTFSTRSTGEIVNYYFNVFVLQRRAIQNRLYPDNIDSDDDECSLTGCEIEESEVYITDVEEEAEYEADGSEEDEEDVSWQNIIEGGTETSSEVSIFHETAIQNNQHISSKCDAGCFEDDVSNAGSMDDFMSSSTSKEDTLVDLQSVGHSIYSPQSFSSWHHDMQASEKHFEGTSYIVGEIGYQGSKTWNGHHWEEATHNLHKDSMAEIDVISDDKKLGSKDI</sequence>
<dbReference type="EMBL" id="CM055100">
    <property type="protein sequence ID" value="KAJ7543967.1"/>
    <property type="molecule type" value="Genomic_DNA"/>
</dbReference>
<gene>
    <name evidence="1" type="ORF">O6H91_09G060300</name>
</gene>
<comment type="caution">
    <text evidence="1">The sequence shown here is derived from an EMBL/GenBank/DDBJ whole genome shotgun (WGS) entry which is preliminary data.</text>
</comment>
<proteinExistence type="predicted"/>
<name>A0ACC2CPR9_DIPCM</name>
<evidence type="ECO:0000313" key="1">
    <source>
        <dbReference type="EMBL" id="KAJ7543967.1"/>
    </source>
</evidence>
<keyword evidence="2" id="KW-1185">Reference proteome</keyword>
<accession>A0ACC2CPR9</accession>
<evidence type="ECO:0000313" key="2">
    <source>
        <dbReference type="Proteomes" id="UP001162992"/>
    </source>
</evidence>
<reference evidence="2" key="1">
    <citation type="journal article" date="2024" name="Proc. Natl. Acad. Sci. U.S.A.">
        <title>Extraordinary preservation of gene collinearity over three hundred million years revealed in homosporous lycophytes.</title>
        <authorList>
            <person name="Li C."/>
            <person name="Wickell D."/>
            <person name="Kuo L.Y."/>
            <person name="Chen X."/>
            <person name="Nie B."/>
            <person name="Liao X."/>
            <person name="Peng D."/>
            <person name="Ji J."/>
            <person name="Jenkins J."/>
            <person name="Williams M."/>
            <person name="Shu S."/>
            <person name="Plott C."/>
            <person name="Barry K."/>
            <person name="Rajasekar S."/>
            <person name="Grimwood J."/>
            <person name="Han X."/>
            <person name="Sun S."/>
            <person name="Hou Z."/>
            <person name="He W."/>
            <person name="Dai G."/>
            <person name="Sun C."/>
            <person name="Schmutz J."/>
            <person name="Leebens-Mack J.H."/>
            <person name="Li F.W."/>
            <person name="Wang L."/>
        </authorList>
    </citation>
    <scope>NUCLEOTIDE SEQUENCE [LARGE SCALE GENOMIC DNA]</scope>
    <source>
        <strain evidence="2">cv. PW_Plant_1</strain>
    </source>
</reference>
<organism evidence="1 2">
    <name type="scientific">Diphasiastrum complanatum</name>
    <name type="common">Issler's clubmoss</name>
    <name type="synonym">Lycopodium complanatum</name>
    <dbReference type="NCBI Taxonomy" id="34168"/>
    <lineage>
        <taxon>Eukaryota</taxon>
        <taxon>Viridiplantae</taxon>
        <taxon>Streptophyta</taxon>
        <taxon>Embryophyta</taxon>
        <taxon>Tracheophyta</taxon>
        <taxon>Lycopodiopsida</taxon>
        <taxon>Lycopodiales</taxon>
        <taxon>Lycopodiaceae</taxon>
        <taxon>Lycopodioideae</taxon>
        <taxon>Diphasiastrum</taxon>
    </lineage>
</organism>
<dbReference type="Proteomes" id="UP001162992">
    <property type="component" value="Chromosome 9"/>
</dbReference>